<dbReference type="KEGG" id="tca:662275"/>
<dbReference type="EMBL" id="KQ971362">
    <property type="protein sequence ID" value="EFA08893.1"/>
    <property type="molecule type" value="Genomic_DNA"/>
</dbReference>
<dbReference type="OrthoDB" id="6668950at2759"/>
<dbReference type="InParanoid" id="D6WXR2"/>
<feature type="signal peptide" evidence="1">
    <location>
        <begin position="1"/>
        <end position="19"/>
    </location>
</feature>
<evidence type="ECO:0008006" key="4">
    <source>
        <dbReference type="Google" id="ProtNLM"/>
    </source>
</evidence>
<name>D6WXR2_TRICA</name>
<keyword evidence="1" id="KW-0732">Signal</keyword>
<evidence type="ECO:0000313" key="2">
    <source>
        <dbReference type="EMBL" id="EFA08893.1"/>
    </source>
</evidence>
<evidence type="ECO:0000256" key="1">
    <source>
        <dbReference type="SAM" id="SignalP"/>
    </source>
</evidence>
<dbReference type="AlphaFoldDB" id="D6WXR2"/>
<reference evidence="2 3" key="1">
    <citation type="journal article" date="2008" name="Nature">
        <title>The genome of the model beetle and pest Tribolium castaneum.</title>
        <authorList>
            <consortium name="Tribolium Genome Sequencing Consortium"/>
            <person name="Richards S."/>
            <person name="Gibbs R.A."/>
            <person name="Weinstock G.M."/>
            <person name="Brown S.J."/>
            <person name="Denell R."/>
            <person name="Beeman R.W."/>
            <person name="Gibbs R."/>
            <person name="Beeman R.W."/>
            <person name="Brown S.J."/>
            <person name="Bucher G."/>
            <person name="Friedrich M."/>
            <person name="Grimmelikhuijzen C.J."/>
            <person name="Klingler M."/>
            <person name="Lorenzen M."/>
            <person name="Richards S."/>
            <person name="Roth S."/>
            <person name="Schroder R."/>
            <person name="Tautz D."/>
            <person name="Zdobnov E.M."/>
            <person name="Muzny D."/>
            <person name="Gibbs R.A."/>
            <person name="Weinstock G.M."/>
            <person name="Attaway T."/>
            <person name="Bell S."/>
            <person name="Buhay C.J."/>
            <person name="Chandrabose M.N."/>
            <person name="Chavez D."/>
            <person name="Clerk-Blankenburg K.P."/>
            <person name="Cree A."/>
            <person name="Dao M."/>
            <person name="Davis C."/>
            <person name="Chacko J."/>
            <person name="Dinh H."/>
            <person name="Dugan-Rocha S."/>
            <person name="Fowler G."/>
            <person name="Garner T.T."/>
            <person name="Garnes J."/>
            <person name="Gnirke A."/>
            <person name="Hawes A."/>
            <person name="Hernandez J."/>
            <person name="Hines S."/>
            <person name="Holder M."/>
            <person name="Hume J."/>
            <person name="Jhangiani S.N."/>
            <person name="Joshi V."/>
            <person name="Khan Z.M."/>
            <person name="Jackson L."/>
            <person name="Kovar C."/>
            <person name="Kowis A."/>
            <person name="Lee S."/>
            <person name="Lewis L.R."/>
            <person name="Margolis J."/>
            <person name="Morgan M."/>
            <person name="Nazareth L.V."/>
            <person name="Nguyen N."/>
            <person name="Okwuonu G."/>
            <person name="Parker D."/>
            <person name="Richards S."/>
            <person name="Ruiz S.J."/>
            <person name="Santibanez J."/>
            <person name="Savard J."/>
            <person name="Scherer S.E."/>
            <person name="Schneider B."/>
            <person name="Sodergren E."/>
            <person name="Tautz D."/>
            <person name="Vattahil S."/>
            <person name="Villasana D."/>
            <person name="White C.S."/>
            <person name="Wright R."/>
            <person name="Park Y."/>
            <person name="Beeman R.W."/>
            <person name="Lord J."/>
            <person name="Oppert B."/>
            <person name="Lorenzen M."/>
            <person name="Brown S."/>
            <person name="Wang L."/>
            <person name="Savard J."/>
            <person name="Tautz D."/>
            <person name="Richards S."/>
            <person name="Weinstock G."/>
            <person name="Gibbs R.A."/>
            <person name="Liu Y."/>
            <person name="Worley K."/>
            <person name="Weinstock G."/>
            <person name="Elsik C.G."/>
            <person name="Reese J.T."/>
            <person name="Elhaik E."/>
            <person name="Landan G."/>
            <person name="Graur D."/>
            <person name="Arensburger P."/>
            <person name="Atkinson P."/>
            <person name="Beeman R.W."/>
            <person name="Beidler J."/>
            <person name="Brown S.J."/>
            <person name="Demuth J.P."/>
            <person name="Drury D.W."/>
            <person name="Du Y.Z."/>
            <person name="Fujiwara H."/>
            <person name="Lorenzen M."/>
            <person name="Maselli V."/>
            <person name="Osanai M."/>
            <person name="Park Y."/>
            <person name="Robertson H.M."/>
            <person name="Tu Z."/>
            <person name="Wang J.J."/>
            <person name="Wang S."/>
            <person name="Richards S."/>
            <person name="Song H."/>
            <person name="Zhang L."/>
            <person name="Sodergren E."/>
            <person name="Werner D."/>
            <person name="Stanke M."/>
            <person name="Morgenstern B."/>
            <person name="Solovyev V."/>
            <person name="Kosarev P."/>
            <person name="Brown G."/>
            <person name="Chen H.C."/>
            <person name="Ermolaeva O."/>
            <person name="Hlavina W."/>
            <person name="Kapustin Y."/>
            <person name="Kiryutin B."/>
            <person name="Kitts P."/>
            <person name="Maglott D."/>
            <person name="Pruitt K."/>
            <person name="Sapojnikov V."/>
            <person name="Souvorov A."/>
            <person name="Mackey A.J."/>
            <person name="Waterhouse R.M."/>
            <person name="Wyder S."/>
            <person name="Zdobnov E.M."/>
            <person name="Zdobnov E.M."/>
            <person name="Wyder S."/>
            <person name="Kriventseva E.V."/>
            <person name="Kadowaki T."/>
            <person name="Bork P."/>
            <person name="Aranda M."/>
            <person name="Bao R."/>
            <person name="Beermann A."/>
            <person name="Berns N."/>
            <person name="Bolognesi R."/>
            <person name="Bonneton F."/>
            <person name="Bopp D."/>
            <person name="Brown S.J."/>
            <person name="Bucher G."/>
            <person name="Butts T."/>
            <person name="Chaumot A."/>
            <person name="Denell R.E."/>
            <person name="Ferrier D.E."/>
            <person name="Friedrich M."/>
            <person name="Gordon C.M."/>
            <person name="Jindra M."/>
            <person name="Klingler M."/>
            <person name="Lan Q."/>
            <person name="Lattorff H.M."/>
            <person name="Laudet V."/>
            <person name="von Levetsow C."/>
            <person name="Liu Z."/>
            <person name="Lutz R."/>
            <person name="Lynch J.A."/>
            <person name="da Fonseca R.N."/>
            <person name="Posnien N."/>
            <person name="Reuter R."/>
            <person name="Roth S."/>
            <person name="Savard J."/>
            <person name="Schinko J.B."/>
            <person name="Schmitt C."/>
            <person name="Schoppmeier M."/>
            <person name="Schroder R."/>
            <person name="Shippy T.D."/>
            <person name="Simonnet F."/>
            <person name="Marques-Souza H."/>
            <person name="Tautz D."/>
            <person name="Tomoyasu Y."/>
            <person name="Trauner J."/>
            <person name="Van der Zee M."/>
            <person name="Vervoort M."/>
            <person name="Wittkopp N."/>
            <person name="Wimmer E.A."/>
            <person name="Yang X."/>
            <person name="Jones A.K."/>
            <person name="Sattelle D.B."/>
            <person name="Ebert P.R."/>
            <person name="Nelson D."/>
            <person name="Scott J.G."/>
            <person name="Beeman R.W."/>
            <person name="Muthukrishnan S."/>
            <person name="Kramer K.J."/>
            <person name="Arakane Y."/>
            <person name="Beeman R.W."/>
            <person name="Zhu Q."/>
            <person name="Hogenkamp D."/>
            <person name="Dixit R."/>
            <person name="Oppert B."/>
            <person name="Jiang H."/>
            <person name="Zou Z."/>
            <person name="Marshall J."/>
            <person name="Elpidina E."/>
            <person name="Vinokurov K."/>
            <person name="Oppert C."/>
            <person name="Zou Z."/>
            <person name="Evans J."/>
            <person name="Lu Z."/>
            <person name="Zhao P."/>
            <person name="Sumathipala N."/>
            <person name="Altincicek B."/>
            <person name="Vilcinskas A."/>
            <person name="Williams M."/>
            <person name="Hultmark D."/>
            <person name="Hetru C."/>
            <person name="Jiang H."/>
            <person name="Grimmelikhuijzen C.J."/>
            <person name="Hauser F."/>
            <person name="Cazzamali G."/>
            <person name="Williamson M."/>
            <person name="Park Y."/>
            <person name="Li B."/>
            <person name="Tanaka Y."/>
            <person name="Predel R."/>
            <person name="Neupert S."/>
            <person name="Schachtner J."/>
            <person name="Verleyen P."/>
            <person name="Raible F."/>
            <person name="Bork P."/>
            <person name="Friedrich M."/>
            <person name="Walden K.K."/>
            <person name="Robertson H.M."/>
            <person name="Angeli S."/>
            <person name="Foret S."/>
            <person name="Bucher G."/>
            <person name="Schuetz S."/>
            <person name="Maleszka R."/>
            <person name="Wimmer E.A."/>
            <person name="Beeman R.W."/>
            <person name="Lorenzen M."/>
            <person name="Tomoyasu Y."/>
            <person name="Miller S.C."/>
            <person name="Grossmann D."/>
            <person name="Bucher G."/>
        </authorList>
    </citation>
    <scope>NUCLEOTIDE SEQUENCE [LARGE SCALE GENOMIC DNA]</scope>
    <source>
        <strain evidence="2 3">Georgia GA2</strain>
    </source>
</reference>
<evidence type="ECO:0000313" key="3">
    <source>
        <dbReference type="Proteomes" id="UP000007266"/>
    </source>
</evidence>
<keyword evidence="3" id="KW-1185">Reference proteome</keyword>
<proteinExistence type="predicted"/>
<dbReference type="PhylomeDB" id="D6WXR2"/>
<gene>
    <name evidence="2" type="primary">AUGUSTUS-3.0.2_06594</name>
    <name evidence="2" type="ORF">TcasGA2_TC006594</name>
</gene>
<protein>
    <recommendedName>
        <fullName evidence="4">Protein sleepless</fullName>
    </recommendedName>
</protein>
<reference evidence="2 3" key="2">
    <citation type="journal article" date="2010" name="Nucleic Acids Res.">
        <title>BeetleBase in 2010: revisions to provide comprehensive genomic information for Tribolium castaneum.</title>
        <authorList>
            <person name="Kim H.S."/>
            <person name="Murphy T."/>
            <person name="Xia J."/>
            <person name="Caragea D."/>
            <person name="Park Y."/>
            <person name="Beeman R.W."/>
            <person name="Lorenzen M.D."/>
            <person name="Butcher S."/>
            <person name="Manak J.R."/>
            <person name="Brown S.J."/>
        </authorList>
    </citation>
    <scope>GENOME REANNOTATION</scope>
    <source>
        <strain evidence="2 3">Georgia GA2</strain>
    </source>
</reference>
<dbReference type="HOGENOM" id="CLU_2064473_0_0_1"/>
<sequence>MRNILIIALFSLAVVQIFADDKLECYQCEPVTQECTVEKANVVPCGTYSTSKCSKQVKKGSSDASKAIRKCVVPDKNGQVLCPDNYDCTNCNSDQCNSGTNMKVTWFSLAAVFFTALYI</sequence>
<organism evidence="2 3">
    <name type="scientific">Tribolium castaneum</name>
    <name type="common">Red flour beetle</name>
    <dbReference type="NCBI Taxonomy" id="7070"/>
    <lineage>
        <taxon>Eukaryota</taxon>
        <taxon>Metazoa</taxon>
        <taxon>Ecdysozoa</taxon>
        <taxon>Arthropoda</taxon>
        <taxon>Hexapoda</taxon>
        <taxon>Insecta</taxon>
        <taxon>Pterygota</taxon>
        <taxon>Neoptera</taxon>
        <taxon>Endopterygota</taxon>
        <taxon>Coleoptera</taxon>
        <taxon>Polyphaga</taxon>
        <taxon>Cucujiformia</taxon>
        <taxon>Tenebrionidae</taxon>
        <taxon>Tenebrionidae incertae sedis</taxon>
        <taxon>Tribolium</taxon>
    </lineage>
</organism>
<accession>D6WXR2</accession>
<dbReference type="Proteomes" id="UP000007266">
    <property type="component" value="Linkage group 8"/>
</dbReference>
<feature type="chain" id="PRO_5003090338" description="Protein sleepless" evidence="1">
    <location>
        <begin position="20"/>
        <end position="119"/>
    </location>
</feature>